<keyword evidence="2" id="KW-0067">ATP-binding</keyword>
<dbReference type="InterPro" id="IPR000873">
    <property type="entry name" value="AMP-dep_synth/lig_dom"/>
</dbReference>
<feature type="region of interest" description="Disordered" evidence="3">
    <location>
        <begin position="1"/>
        <end position="29"/>
    </location>
</feature>
<dbReference type="InterPro" id="IPR042099">
    <property type="entry name" value="ANL_N_sf"/>
</dbReference>
<evidence type="ECO:0000313" key="5">
    <source>
        <dbReference type="EMBL" id="KAL0482101.1"/>
    </source>
</evidence>
<accession>A0AAW2YYU8</accession>
<dbReference type="Pfam" id="PF00501">
    <property type="entry name" value="AMP-binding"/>
    <property type="match status" value="1"/>
</dbReference>
<keyword evidence="6" id="KW-1185">Reference proteome</keyword>
<dbReference type="PANTHER" id="PTHR43272">
    <property type="entry name" value="LONG-CHAIN-FATTY-ACID--COA LIGASE"/>
    <property type="match status" value="1"/>
</dbReference>
<sequence length="657" mass="72294">MSVRSSGFGGLATATSDERKTSNVDKQSVDIGNHVHRRSDYENAILIRRYEDVATCYHSFKRSVEKNGSRNCMGKRAVAADGTVGDFQFITYETAGKRSKDFGSGLRHIGVEPNTHLGIFSKNCIEWQLTSEACHTQSIVTIALYDTLGEESSLFIMNHGEIVCLCIGATEFEPSMKIAAKCEHLKTIICFDSLSEEQIKRVKDINLAVYNFEEVEKLGQANPVPDVPPTPETLATIMYTSGTTGMPKGVMLSHMNIIACITGVLHQLFEITNTDVLLSYLPLAHILERVAEMAFFQSGAAIGFFQGDVRKLVDDMKSLLTNSTARCSSLNAIFLQATGLKKFLIERAVAAKKQSIVNNTTTPIWDRLVFNKVKESTGGRLRGVLSGGAPLSSTVQDFLRVVLGCPIVQGYGLTETTAGGTVQLFYANKSGNIGPPIGCCEIKLESVPEMNYSADADPPSGEICIRGPNVSSGYFKDPEKTAEVFDQDGWFHTGDIGMWNKDGTLTITDRLKNIFKLSQGEYVAAENLENKMGSSPWVARLWVYGDSFKAVLVGVVVVNLDTLRQWAKENQIDDSDVNALIADGKVNQLVMQDLTTSAKNANLKGFEFIKAVHLVSQDFDSFGGTTPTMKLKRNVLKEHFQPDIDRMYNSLEQKEQK</sequence>
<dbReference type="GO" id="GO:0005783">
    <property type="term" value="C:endoplasmic reticulum"/>
    <property type="evidence" value="ECO:0007669"/>
    <property type="project" value="TreeGrafter"/>
</dbReference>
<evidence type="ECO:0000256" key="1">
    <source>
        <dbReference type="ARBA" id="ARBA00022741"/>
    </source>
</evidence>
<dbReference type="Proteomes" id="UP001431209">
    <property type="component" value="Unassembled WGS sequence"/>
</dbReference>
<feature type="domain" description="AMP-dependent synthetase/ligase" evidence="4">
    <location>
        <begin position="69"/>
        <end position="475"/>
    </location>
</feature>
<evidence type="ECO:0000259" key="4">
    <source>
        <dbReference type="Pfam" id="PF00501"/>
    </source>
</evidence>
<dbReference type="PROSITE" id="PS00455">
    <property type="entry name" value="AMP_BINDING"/>
    <property type="match status" value="1"/>
</dbReference>
<dbReference type="GO" id="GO:0005524">
    <property type="term" value="F:ATP binding"/>
    <property type="evidence" value="ECO:0007669"/>
    <property type="project" value="UniProtKB-KW"/>
</dbReference>
<protein>
    <submittedName>
        <fullName evidence="5">Long-chain acyl-CoA synthetase</fullName>
    </submittedName>
</protein>
<dbReference type="GO" id="GO:0016020">
    <property type="term" value="C:membrane"/>
    <property type="evidence" value="ECO:0007669"/>
    <property type="project" value="TreeGrafter"/>
</dbReference>
<dbReference type="GO" id="GO:0004467">
    <property type="term" value="F:long-chain fatty acid-CoA ligase activity"/>
    <property type="evidence" value="ECO:0007669"/>
    <property type="project" value="TreeGrafter"/>
</dbReference>
<gene>
    <name evidence="5" type="ORF">AKO1_013228</name>
</gene>
<keyword evidence="1" id="KW-0547">Nucleotide-binding</keyword>
<dbReference type="InterPro" id="IPR020845">
    <property type="entry name" value="AMP-binding_CS"/>
</dbReference>
<proteinExistence type="predicted"/>
<reference evidence="5 6" key="1">
    <citation type="submission" date="2024-03" db="EMBL/GenBank/DDBJ databases">
        <title>The Acrasis kona genome and developmental transcriptomes reveal deep origins of eukaryotic multicellular pathways.</title>
        <authorList>
            <person name="Sheikh S."/>
            <person name="Fu C.-J."/>
            <person name="Brown M.W."/>
            <person name="Baldauf S.L."/>
        </authorList>
    </citation>
    <scope>NUCLEOTIDE SEQUENCE [LARGE SCALE GENOMIC DNA]</scope>
    <source>
        <strain evidence="5 6">ATCC MYA-3509</strain>
    </source>
</reference>
<name>A0AAW2YYU8_9EUKA</name>
<dbReference type="SUPFAM" id="SSF56801">
    <property type="entry name" value="Acetyl-CoA synthetase-like"/>
    <property type="match status" value="1"/>
</dbReference>
<comment type="caution">
    <text evidence="5">The sequence shown here is derived from an EMBL/GenBank/DDBJ whole genome shotgun (WGS) entry which is preliminary data.</text>
</comment>
<evidence type="ECO:0000313" key="6">
    <source>
        <dbReference type="Proteomes" id="UP001431209"/>
    </source>
</evidence>
<dbReference type="AlphaFoldDB" id="A0AAW2YYU8"/>
<evidence type="ECO:0000256" key="2">
    <source>
        <dbReference type="ARBA" id="ARBA00022840"/>
    </source>
</evidence>
<dbReference type="Gene3D" id="3.40.50.12780">
    <property type="entry name" value="N-terminal domain of ligase-like"/>
    <property type="match status" value="1"/>
</dbReference>
<evidence type="ECO:0000256" key="3">
    <source>
        <dbReference type="SAM" id="MobiDB-lite"/>
    </source>
</evidence>
<dbReference type="EMBL" id="JAOPGA020000819">
    <property type="protein sequence ID" value="KAL0482101.1"/>
    <property type="molecule type" value="Genomic_DNA"/>
</dbReference>
<organism evidence="5 6">
    <name type="scientific">Acrasis kona</name>
    <dbReference type="NCBI Taxonomy" id="1008807"/>
    <lineage>
        <taxon>Eukaryota</taxon>
        <taxon>Discoba</taxon>
        <taxon>Heterolobosea</taxon>
        <taxon>Tetramitia</taxon>
        <taxon>Eutetramitia</taxon>
        <taxon>Acrasidae</taxon>
        <taxon>Acrasis</taxon>
    </lineage>
</organism>
<dbReference type="PANTHER" id="PTHR43272:SF33">
    <property type="entry name" value="AMP-BINDING DOMAIN-CONTAINING PROTEIN-RELATED"/>
    <property type="match status" value="1"/>
</dbReference>